<reference evidence="1" key="1">
    <citation type="submission" date="2022-11" db="EMBL/GenBank/DDBJ databases">
        <title>Genome Sequence of Boeremia exigua.</title>
        <authorList>
            <person name="Buettner E."/>
        </authorList>
    </citation>
    <scope>NUCLEOTIDE SEQUENCE</scope>
    <source>
        <strain evidence="1">CU02</strain>
    </source>
</reference>
<gene>
    <name evidence="1" type="ORF">OPT61_g7858</name>
</gene>
<dbReference type="EMBL" id="JAPHNI010000683">
    <property type="protein sequence ID" value="KAJ8108885.1"/>
    <property type="molecule type" value="Genomic_DNA"/>
</dbReference>
<keyword evidence="2" id="KW-1185">Reference proteome</keyword>
<proteinExistence type="predicted"/>
<evidence type="ECO:0000313" key="1">
    <source>
        <dbReference type="EMBL" id="KAJ8108885.1"/>
    </source>
</evidence>
<name>A0ACC2I163_9PLEO</name>
<accession>A0ACC2I163</accession>
<protein>
    <submittedName>
        <fullName evidence="1">Uncharacterized protein</fullName>
    </submittedName>
</protein>
<organism evidence="1 2">
    <name type="scientific">Boeremia exigua</name>
    <dbReference type="NCBI Taxonomy" id="749465"/>
    <lineage>
        <taxon>Eukaryota</taxon>
        <taxon>Fungi</taxon>
        <taxon>Dikarya</taxon>
        <taxon>Ascomycota</taxon>
        <taxon>Pezizomycotina</taxon>
        <taxon>Dothideomycetes</taxon>
        <taxon>Pleosporomycetidae</taxon>
        <taxon>Pleosporales</taxon>
        <taxon>Pleosporineae</taxon>
        <taxon>Didymellaceae</taxon>
        <taxon>Boeremia</taxon>
    </lineage>
</organism>
<comment type="caution">
    <text evidence="1">The sequence shown here is derived from an EMBL/GenBank/DDBJ whole genome shotgun (WGS) entry which is preliminary data.</text>
</comment>
<evidence type="ECO:0000313" key="2">
    <source>
        <dbReference type="Proteomes" id="UP001153331"/>
    </source>
</evidence>
<sequence>MLDVERGQQPISSSDGLQMPASTSTSFNLDLPLHINPTLLTIYDSESFGSTVDFLHATHTVRADTPFNDIKLSSQQMIKSPSSAQDIHECWAGQQPTQIIRKPENATDKLRVAGLKTNRDSTEMRHGIGIPEQGNKRRRHTLDVLEQRVERQRFLAQLAAHVVQAGDLVRGAEALELALFSLWVVGVGLDPGLGHAGAVVGVRDGSACAVGVVENHPSDFKRPWDPVENPRAMISSSILGWTLHVRTSILLLWQLLVSSAICRAEASRYSMEDAFRPPADVWENSEQREEYLKVQPFTVPPKLLDSRDRWYTPSNHSSFCSPKHACPGTRRTVPDLMFVSSPKSGSSSGCQWGNLSALHLSSRIPTSCRARSADTTLAHIASTNEAFMTHGQLPFKSRMNAERVKLRVWKNLAVSNANYCTLNIRTSPWCSNAMPASIFGTDTWLGSRNYATQKVVWGLARVLISKAGVLCKRPEVLETGIKTLRCPEMGETPLT</sequence>
<dbReference type="Proteomes" id="UP001153331">
    <property type="component" value="Unassembled WGS sequence"/>
</dbReference>